<proteinExistence type="inferred from homology"/>
<evidence type="ECO:0000256" key="4">
    <source>
        <dbReference type="ARBA" id="ARBA00023136"/>
    </source>
</evidence>
<name>A0A4Q1HI98_9BURK</name>
<comment type="caution">
    <text evidence="11">The sequence shown here is derived from an EMBL/GenBank/DDBJ whole genome shotgun (WGS) entry which is preliminary data.</text>
</comment>
<evidence type="ECO:0000256" key="9">
    <source>
        <dbReference type="SAM" id="MobiDB-lite"/>
    </source>
</evidence>
<dbReference type="InterPro" id="IPR045851">
    <property type="entry name" value="AMP-bd_C_sf"/>
</dbReference>
<dbReference type="InterPro" id="IPR043427">
    <property type="entry name" value="YscJ/FliF"/>
</dbReference>
<dbReference type="AlphaFoldDB" id="A0A4Q1HI98"/>
<evidence type="ECO:0000313" key="12">
    <source>
        <dbReference type="Proteomes" id="UP000290849"/>
    </source>
</evidence>
<evidence type="ECO:0000256" key="8">
    <source>
        <dbReference type="RuleBase" id="RU364102"/>
    </source>
</evidence>
<organism evidence="11 12">
    <name type="scientific">Achromobacter aloeverae</name>
    <dbReference type="NCBI Taxonomy" id="1750518"/>
    <lineage>
        <taxon>Bacteria</taxon>
        <taxon>Pseudomonadati</taxon>
        <taxon>Pseudomonadota</taxon>
        <taxon>Betaproteobacteria</taxon>
        <taxon>Burkholderiales</taxon>
        <taxon>Alcaligenaceae</taxon>
        <taxon>Achromobacter</taxon>
    </lineage>
</organism>
<dbReference type="PANTHER" id="PTHR30046:SF2">
    <property type="entry name" value="YOP PROTEINS TRANSLOCATION LIPOPROTEIN J"/>
    <property type="match status" value="1"/>
</dbReference>
<dbReference type="Proteomes" id="UP000290849">
    <property type="component" value="Unassembled WGS sequence"/>
</dbReference>
<feature type="signal peptide" evidence="8">
    <location>
        <begin position="1"/>
        <end position="32"/>
    </location>
</feature>
<keyword evidence="7 8" id="KW-0449">Lipoprotein</keyword>
<protein>
    <recommendedName>
        <fullName evidence="8">Lipoprotein</fullName>
    </recommendedName>
</protein>
<dbReference type="InterPro" id="IPR006182">
    <property type="entry name" value="FliF_N_dom"/>
</dbReference>
<evidence type="ECO:0000256" key="2">
    <source>
        <dbReference type="ARBA" id="ARBA00009509"/>
    </source>
</evidence>
<keyword evidence="4 8" id="KW-0472">Membrane</keyword>
<dbReference type="PROSITE" id="PS51257">
    <property type="entry name" value="PROKAR_LIPOPROTEIN"/>
    <property type="match status" value="1"/>
</dbReference>
<evidence type="ECO:0000259" key="10">
    <source>
        <dbReference type="Pfam" id="PF01514"/>
    </source>
</evidence>
<comment type="similarity">
    <text evidence="2 8">Belongs to the YscJ lipoprotein family.</text>
</comment>
<dbReference type="PRINTS" id="PR01338">
    <property type="entry name" value="TYPE3OMKPROT"/>
</dbReference>
<keyword evidence="6 8" id="KW-0998">Cell outer membrane</keyword>
<evidence type="ECO:0000256" key="5">
    <source>
        <dbReference type="ARBA" id="ARBA00023139"/>
    </source>
</evidence>
<dbReference type="Gene3D" id="3.30.300.30">
    <property type="match status" value="1"/>
</dbReference>
<dbReference type="GO" id="GO:0009306">
    <property type="term" value="P:protein secretion"/>
    <property type="evidence" value="ECO:0007669"/>
    <property type="project" value="InterPro"/>
</dbReference>
<dbReference type="Pfam" id="PF01514">
    <property type="entry name" value="YscJ_FliF"/>
    <property type="match status" value="1"/>
</dbReference>
<feature type="region of interest" description="Disordered" evidence="9">
    <location>
        <begin position="265"/>
        <end position="288"/>
    </location>
</feature>
<dbReference type="GO" id="GO:0009279">
    <property type="term" value="C:cell outer membrane"/>
    <property type="evidence" value="ECO:0007669"/>
    <property type="project" value="UniProtKB-SubCell"/>
</dbReference>
<sequence>MFRWLLFLPRTGRHRWSARWLPMVFACLTSLAACGSDVNILTVPSEGEANEVMSALLNNGIAPSRTATKAGIVIAVPGASVGGALEVLRQAGLPRESFQGLGRTFQKEGMISSPVEERALYVHALSQELANTLSKIDGVVVARVHVVLPEPAGVDRVATPAKAGVFIKYHAEQPLDAVLPQLRTLVTHAIPGLNAENVSIALVPAASAKEPVKRPQTKDVWGVMVAPDSVAKMEFVVTGLMAAALLSMGAGGLFWWRHVRRARKRRGGGTASGGAAFAGGDQDRAVRA</sequence>
<keyword evidence="8" id="KW-0812">Transmembrane</keyword>
<evidence type="ECO:0000256" key="3">
    <source>
        <dbReference type="ARBA" id="ARBA00022729"/>
    </source>
</evidence>
<dbReference type="InterPro" id="IPR003282">
    <property type="entry name" value="T3SS_SctJ"/>
</dbReference>
<keyword evidence="5 8" id="KW-0564">Palmitate</keyword>
<evidence type="ECO:0000256" key="1">
    <source>
        <dbReference type="ARBA" id="ARBA00004459"/>
    </source>
</evidence>
<dbReference type="NCBIfam" id="TIGR02544">
    <property type="entry name" value="III_secr_YscJ"/>
    <property type="match status" value="1"/>
</dbReference>
<keyword evidence="3 8" id="KW-0732">Signal</keyword>
<evidence type="ECO:0000256" key="6">
    <source>
        <dbReference type="ARBA" id="ARBA00023237"/>
    </source>
</evidence>
<accession>A0A4Q1HI98</accession>
<keyword evidence="8" id="KW-1133">Transmembrane helix</keyword>
<dbReference type="PANTHER" id="PTHR30046">
    <property type="entry name" value="FLAGELLAR M-RING PROTEIN"/>
    <property type="match status" value="1"/>
</dbReference>
<feature type="transmembrane region" description="Helical" evidence="8">
    <location>
        <begin position="235"/>
        <end position="256"/>
    </location>
</feature>
<dbReference type="EMBL" id="PYAL01000004">
    <property type="protein sequence ID" value="RXN87781.1"/>
    <property type="molecule type" value="Genomic_DNA"/>
</dbReference>
<keyword evidence="12" id="KW-1185">Reference proteome</keyword>
<evidence type="ECO:0000313" key="11">
    <source>
        <dbReference type="EMBL" id="RXN87781.1"/>
    </source>
</evidence>
<feature type="domain" description="Flagellar M-ring N-terminal" evidence="10">
    <location>
        <begin position="44"/>
        <end position="200"/>
    </location>
</feature>
<evidence type="ECO:0000256" key="7">
    <source>
        <dbReference type="ARBA" id="ARBA00023288"/>
    </source>
</evidence>
<dbReference type="Gene3D" id="3.30.70.1530">
    <property type="entry name" value="Hypothetical protein rpa1041"/>
    <property type="match status" value="1"/>
</dbReference>
<comment type="subcellular location">
    <subcellularLocation>
        <location evidence="1">Cell outer membrane</location>
        <topology evidence="1">Lipid-anchor</topology>
    </subcellularLocation>
</comment>
<gene>
    <name evidence="11" type="ORF">C7R54_14370</name>
</gene>
<feature type="chain" id="PRO_5021041170" description="Lipoprotein" evidence="8">
    <location>
        <begin position="33"/>
        <end position="288"/>
    </location>
</feature>
<reference evidence="11 12" key="1">
    <citation type="journal article" date="2017" name="Int. J. Syst. Evol. Microbiol.">
        <title>Achromobacter aloeverae sp. nov., isolated from the root of Aloe vera (L.) Burm.f.</title>
        <authorList>
            <person name="Kuncharoen N."/>
            <person name="Muramatsu Y."/>
            <person name="Shibata C."/>
            <person name="Kamakura Y."/>
            <person name="Nakagawa Y."/>
            <person name="Tanasupawat S."/>
        </authorList>
    </citation>
    <scope>NUCLEOTIDE SEQUENCE [LARGE SCALE GENOMIC DNA]</scope>
    <source>
        <strain evidence="11 12">AVA-1</strain>
    </source>
</reference>